<dbReference type="PANTHER" id="PTHR34978">
    <property type="entry name" value="POSSIBLE SENSOR-TRANSDUCER PROTEIN BLAR"/>
    <property type="match status" value="1"/>
</dbReference>
<dbReference type="Pfam" id="PF05569">
    <property type="entry name" value="Peptidase_M56"/>
    <property type="match status" value="1"/>
</dbReference>
<organism evidence="4 5">
    <name type="scientific">Pelomonas baiyunensis</name>
    <dbReference type="NCBI Taxonomy" id="3299026"/>
    <lineage>
        <taxon>Bacteria</taxon>
        <taxon>Pseudomonadati</taxon>
        <taxon>Pseudomonadota</taxon>
        <taxon>Betaproteobacteria</taxon>
        <taxon>Burkholderiales</taxon>
        <taxon>Sphaerotilaceae</taxon>
        <taxon>Roseateles</taxon>
    </lineage>
</organism>
<evidence type="ECO:0000313" key="5">
    <source>
        <dbReference type="Proteomes" id="UP001606303"/>
    </source>
</evidence>
<evidence type="ECO:0000256" key="2">
    <source>
        <dbReference type="SAM" id="Phobius"/>
    </source>
</evidence>
<reference evidence="4 5" key="1">
    <citation type="submission" date="2024-08" db="EMBL/GenBank/DDBJ databases">
        <authorList>
            <person name="Lu H."/>
        </authorList>
    </citation>
    <scope>NUCLEOTIDE SEQUENCE [LARGE SCALE GENOMIC DNA]</scope>
    <source>
        <strain evidence="4 5">BYS87W</strain>
    </source>
</reference>
<keyword evidence="2" id="KW-0812">Transmembrane</keyword>
<accession>A0ABW7H4T8</accession>
<dbReference type="CDD" id="cd07341">
    <property type="entry name" value="M56_BlaR1_MecR1_like"/>
    <property type="match status" value="1"/>
</dbReference>
<protein>
    <submittedName>
        <fullName evidence="4">M56 family metallopeptidase</fullName>
    </submittedName>
</protein>
<comment type="caution">
    <text evidence="4">The sequence shown here is derived from an EMBL/GenBank/DDBJ whole genome shotgun (WGS) entry which is preliminary data.</text>
</comment>
<keyword evidence="2" id="KW-0472">Membrane</keyword>
<feature type="domain" description="Peptidase M56" evidence="3">
    <location>
        <begin position="131"/>
        <end position="303"/>
    </location>
</feature>
<feature type="transmembrane region" description="Helical" evidence="2">
    <location>
        <begin position="138"/>
        <end position="160"/>
    </location>
</feature>
<name>A0ABW7H4T8_9BURK</name>
<feature type="compositionally biased region" description="Low complexity" evidence="1">
    <location>
        <begin position="95"/>
        <end position="107"/>
    </location>
</feature>
<keyword evidence="5" id="KW-1185">Reference proteome</keyword>
<dbReference type="Proteomes" id="UP001606303">
    <property type="component" value="Unassembled WGS sequence"/>
</dbReference>
<dbReference type="InterPro" id="IPR052173">
    <property type="entry name" value="Beta-lactam_resp_regulator"/>
</dbReference>
<evidence type="ECO:0000313" key="4">
    <source>
        <dbReference type="EMBL" id="MFG6469238.1"/>
    </source>
</evidence>
<sequence length="770" mass="81187">MTDALLTWACSYAFHSTVLIGGLWAVERAGGLARLTTGTQELLWRLALLGGLVSATLAAGLAPQVPSPAGASARAEMADVQPRAAVAAPPPRAPTAPGGAVTAPAAPATPATRVPQLGVSGWVAAVAPKAQDLAVAGVLVWLAGACVLLVGVALQWAWLVRGVRRLAPLHHARWQAWLAEQAAALGVAAPALRLARPGWASPLLAPGPVLCLPAWCLSLPDDEARAVLSHELAHLRRRDPAWRLLSAGVQALLWPQLLNRIALRRLDLLAELACDAAASTPAGQRLALAQSLLRCAEAMKTAGHRPGPALACGAVGGGSALVARVRQLLKPEGTPVPPERRALRWGGVAVMVAALLALPAVVVSHTQGRSLLERAGLDGVADALQLHELLTTGGHRRIYSRYPGGNFAVTVSGELSFNDAEDDVETLTGRIVVRERAEGLSREMTLVAEPGGGIQRSYRVGGEPAVLDDAGRRWWAQAVQRMAESLVAPEVRARKRFAQGGFEAVLADVERARDGHERGRRIRATLPLQQPLPAAVQDRLIAAAASIDSAFEKREALAAIARQPLAEAQQLAWLGAVAGIDSDFDRREALEAMTPQLLPQPAVLAAWGEVLARMGSDFEQRTAITAQVDAHPQPAVLAAALRAVTHLQGDFERREALGAVARQLQGDEAELVAAYAQAASGIAGGFERREALSQLLDRPRLTPAGLERVLASAEAMDGGFDRLQVLLRVAEKLTAASPVDAALVQRLRRAGRGLGDHERGQLENALDRLG</sequence>
<keyword evidence="2" id="KW-1133">Transmembrane helix</keyword>
<feature type="region of interest" description="Disordered" evidence="1">
    <location>
        <begin position="83"/>
        <end position="107"/>
    </location>
</feature>
<gene>
    <name evidence="4" type="ORF">ACG01O_21650</name>
</gene>
<proteinExistence type="predicted"/>
<dbReference type="EMBL" id="JBIGIB010000008">
    <property type="protein sequence ID" value="MFG6469238.1"/>
    <property type="molecule type" value="Genomic_DNA"/>
</dbReference>
<dbReference type="InterPro" id="IPR008756">
    <property type="entry name" value="Peptidase_M56"/>
</dbReference>
<evidence type="ECO:0000256" key="1">
    <source>
        <dbReference type="SAM" id="MobiDB-lite"/>
    </source>
</evidence>
<feature type="transmembrane region" description="Helical" evidence="2">
    <location>
        <begin position="6"/>
        <end position="26"/>
    </location>
</feature>
<dbReference type="RefSeq" id="WP_394387628.1">
    <property type="nucleotide sequence ID" value="NZ_JBIGIB010000008.1"/>
</dbReference>
<dbReference type="PANTHER" id="PTHR34978:SF3">
    <property type="entry name" value="SLR0241 PROTEIN"/>
    <property type="match status" value="1"/>
</dbReference>
<evidence type="ECO:0000259" key="3">
    <source>
        <dbReference type="Pfam" id="PF05569"/>
    </source>
</evidence>